<protein>
    <submittedName>
        <fullName evidence="1">Uncharacterized protein</fullName>
    </submittedName>
</protein>
<reference evidence="1" key="1">
    <citation type="submission" date="2022-08" db="EMBL/GenBank/DDBJ databases">
        <title>Genome Sequence of Fusarium decemcellulare.</title>
        <authorList>
            <person name="Buettner E."/>
        </authorList>
    </citation>
    <scope>NUCLEOTIDE SEQUENCE</scope>
    <source>
        <strain evidence="1">Babe19</strain>
    </source>
</reference>
<name>A0ACC1RQW4_9HYPO</name>
<dbReference type="Proteomes" id="UP001148629">
    <property type="component" value="Unassembled WGS sequence"/>
</dbReference>
<sequence length="260" mass="27067">MASLSNKVFVVTGAASGMGLATAKLLLARGASLGLADLNEKGLESFVQSLDADTRRRTLTGVVNVTNRTNVASFLQSTKTRFDRLHGIANFAGVAGHKLGLENIWDISDEEFSFIIDANVKGAFNILAEGLKPGLLEDKGDNSSVGSSIVHVTSMFSERGYPKGSVFTASKHGAVGLIKAAAMESGSRGIRVNALLPGAIETPMRQVLIDYGAPPPIANTPLDRPGTSEEIANVAAFLLSDESSYVTGASWTVDGGANAG</sequence>
<keyword evidence="2" id="KW-1185">Reference proteome</keyword>
<comment type="caution">
    <text evidence="1">The sequence shown here is derived from an EMBL/GenBank/DDBJ whole genome shotgun (WGS) entry which is preliminary data.</text>
</comment>
<proteinExistence type="predicted"/>
<gene>
    <name evidence="1" type="ORF">NM208_g12321</name>
</gene>
<evidence type="ECO:0000313" key="1">
    <source>
        <dbReference type="EMBL" id="KAJ3523788.1"/>
    </source>
</evidence>
<organism evidence="1 2">
    <name type="scientific">Fusarium decemcellulare</name>
    <dbReference type="NCBI Taxonomy" id="57161"/>
    <lineage>
        <taxon>Eukaryota</taxon>
        <taxon>Fungi</taxon>
        <taxon>Dikarya</taxon>
        <taxon>Ascomycota</taxon>
        <taxon>Pezizomycotina</taxon>
        <taxon>Sordariomycetes</taxon>
        <taxon>Hypocreomycetidae</taxon>
        <taxon>Hypocreales</taxon>
        <taxon>Nectriaceae</taxon>
        <taxon>Fusarium</taxon>
        <taxon>Fusarium decemcellulare species complex</taxon>
    </lineage>
</organism>
<accession>A0ACC1RQW4</accession>
<evidence type="ECO:0000313" key="2">
    <source>
        <dbReference type="Proteomes" id="UP001148629"/>
    </source>
</evidence>
<dbReference type="EMBL" id="JANRMS010002190">
    <property type="protein sequence ID" value="KAJ3523788.1"/>
    <property type="molecule type" value="Genomic_DNA"/>
</dbReference>